<name>A0ABN1HD98_9ACTN</name>
<dbReference type="Pfam" id="PF00730">
    <property type="entry name" value="HhH-GPD"/>
    <property type="match status" value="1"/>
</dbReference>
<dbReference type="Proteomes" id="UP001500957">
    <property type="component" value="Unassembled WGS sequence"/>
</dbReference>
<dbReference type="Gene3D" id="1.10.340.30">
    <property type="entry name" value="Hypothetical protein, domain 2"/>
    <property type="match status" value="1"/>
</dbReference>
<feature type="domain" description="HhH-GPD" evidence="2">
    <location>
        <begin position="26"/>
        <end position="131"/>
    </location>
</feature>
<evidence type="ECO:0000313" key="4">
    <source>
        <dbReference type="Proteomes" id="UP001500957"/>
    </source>
</evidence>
<dbReference type="RefSeq" id="WP_344609590.1">
    <property type="nucleotide sequence ID" value="NZ_BAAAHE010000055.1"/>
</dbReference>
<evidence type="ECO:0000313" key="3">
    <source>
        <dbReference type="EMBL" id="GAA0637847.1"/>
    </source>
</evidence>
<proteinExistence type="predicted"/>
<dbReference type="EMBL" id="BAAAHE010000055">
    <property type="protein sequence ID" value="GAA0637847.1"/>
    <property type="molecule type" value="Genomic_DNA"/>
</dbReference>
<gene>
    <name evidence="3" type="ORF">GCM10009547_47800</name>
</gene>
<evidence type="ECO:0000259" key="2">
    <source>
        <dbReference type="Pfam" id="PF00730"/>
    </source>
</evidence>
<dbReference type="InterPro" id="IPR011257">
    <property type="entry name" value="DNA_glycosylase"/>
</dbReference>
<dbReference type="InterPro" id="IPR017658">
    <property type="entry name" value="HhH-GPD_base_excis"/>
</dbReference>
<feature type="compositionally biased region" description="Basic residues" evidence="1">
    <location>
        <begin position="206"/>
        <end position="216"/>
    </location>
</feature>
<sequence length="216" mass="22831">MGFQIAGVPEADAVLDQYPLAVVIGMQLDQQYRVEDAFKGGWKLLTRFGSLDPADIAAADPEAFKNLCSTPPAIHRFPGAKAKVIQELAALVVEKYDGDVTRLWTEAKDGADLLKRFQELPGVGAQTARILVALIAKQMGVRPKGWEKAAGDYALDGYRSAADIVDAESAVKVRDFKQAAKAAAKAAKVTSTAPAPAATKAAPKAPARKAAKTGTK</sequence>
<reference evidence="3 4" key="1">
    <citation type="journal article" date="2019" name="Int. J. Syst. Evol. Microbiol.">
        <title>The Global Catalogue of Microorganisms (GCM) 10K type strain sequencing project: providing services to taxonomists for standard genome sequencing and annotation.</title>
        <authorList>
            <consortium name="The Broad Institute Genomics Platform"/>
            <consortium name="The Broad Institute Genome Sequencing Center for Infectious Disease"/>
            <person name="Wu L."/>
            <person name="Ma J."/>
        </authorList>
    </citation>
    <scope>NUCLEOTIDE SEQUENCE [LARGE SCALE GENOMIC DNA]</scope>
    <source>
        <strain evidence="3 4">JCM 10671</strain>
    </source>
</reference>
<dbReference type="InterPro" id="IPR003265">
    <property type="entry name" value="HhH-GPD_domain"/>
</dbReference>
<feature type="region of interest" description="Disordered" evidence="1">
    <location>
        <begin position="188"/>
        <end position="216"/>
    </location>
</feature>
<evidence type="ECO:0000256" key="1">
    <source>
        <dbReference type="SAM" id="MobiDB-lite"/>
    </source>
</evidence>
<feature type="compositionally biased region" description="Low complexity" evidence="1">
    <location>
        <begin position="188"/>
        <end position="205"/>
    </location>
</feature>
<dbReference type="NCBIfam" id="TIGR03252">
    <property type="entry name" value="HhH-GPD-type base excision DNA repair protein"/>
    <property type="match status" value="1"/>
</dbReference>
<organism evidence="3 4">
    <name type="scientific">Sporichthya brevicatena</name>
    <dbReference type="NCBI Taxonomy" id="171442"/>
    <lineage>
        <taxon>Bacteria</taxon>
        <taxon>Bacillati</taxon>
        <taxon>Actinomycetota</taxon>
        <taxon>Actinomycetes</taxon>
        <taxon>Sporichthyales</taxon>
        <taxon>Sporichthyaceae</taxon>
        <taxon>Sporichthya</taxon>
    </lineage>
</organism>
<comment type="caution">
    <text evidence="3">The sequence shown here is derived from an EMBL/GenBank/DDBJ whole genome shotgun (WGS) entry which is preliminary data.</text>
</comment>
<protein>
    <submittedName>
        <fullName evidence="3">HhH-GPD-type base excision DNA repair protein</fullName>
    </submittedName>
</protein>
<keyword evidence="4" id="KW-1185">Reference proteome</keyword>
<accession>A0ABN1HD98</accession>
<dbReference type="SUPFAM" id="SSF48150">
    <property type="entry name" value="DNA-glycosylase"/>
    <property type="match status" value="1"/>
</dbReference>